<feature type="non-terminal residue" evidence="2">
    <location>
        <position position="1"/>
    </location>
</feature>
<sequence>SITGDDLVDIPKQIAAREVFLLGTIDAEYEVIGDADSNGDDSTEGDVCGDGSDVQPTDDGGGEGVGNTESEESSEEEE</sequence>
<evidence type="ECO:0000256" key="1">
    <source>
        <dbReference type="SAM" id="MobiDB-lite"/>
    </source>
</evidence>
<organism evidence="2">
    <name type="scientific">marine sediment metagenome</name>
    <dbReference type="NCBI Taxonomy" id="412755"/>
    <lineage>
        <taxon>unclassified sequences</taxon>
        <taxon>metagenomes</taxon>
        <taxon>ecological metagenomes</taxon>
    </lineage>
</organism>
<feature type="compositionally biased region" description="Acidic residues" evidence="1">
    <location>
        <begin position="69"/>
        <end position="78"/>
    </location>
</feature>
<dbReference type="AlphaFoldDB" id="A0A0F8Y9H5"/>
<accession>A0A0F8Y9H5</accession>
<reference evidence="2" key="1">
    <citation type="journal article" date="2015" name="Nature">
        <title>Complex archaea that bridge the gap between prokaryotes and eukaryotes.</title>
        <authorList>
            <person name="Spang A."/>
            <person name="Saw J.H."/>
            <person name="Jorgensen S.L."/>
            <person name="Zaremba-Niedzwiedzka K."/>
            <person name="Martijn J."/>
            <person name="Lind A.E."/>
            <person name="van Eijk R."/>
            <person name="Schleper C."/>
            <person name="Guy L."/>
            <person name="Ettema T.J."/>
        </authorList>
    </citation>
    <scope>NUCLEOTIDE SEQUENCE</scope>
</reference>
<gene>
    <name evidence="2" type="ORF">LCGC14_2847810</name>
</gene>
<name>A0A0F8Y9H5_9ZZZZ</name>
<proteinExistence type="predicted"/>
<protein>
    <submittedName>
        <fullName evidence="2">Uncharacterized protein</fullName>
    </submittedName>
</protein>
<feature type="region of interest" description="Disordered" evidence="1">
    <location>
        <begin position="33"/>
        <end position="78"/>
    </location>
</feature>
<comment type="caution">
    <text evidence="2">The sequence shown here is derived from an EMBL/GenBank/DDBJ whole genome shotgun (WGS) entry which is preliminary data.</text>
</comment>
<feature type="compositionally biased region" description="Acidic residues" evidence="1">
    <location>
        <begin position="33"/>
        <end position="44"/>
    </location>
</feature>
<evidence type="ECO:0000313" key="2">
    <source>
        <dbReference type="EMBL" id="KKK78018.1"/>
    </source>
</evidence>
<dbReference type="EMBL" id="LAZR01054684">
    <property type="protein sequence ID" value="KKK78018.1"/>
    <property type="molecule type" value="Genomic_DNA"/>
</dbReference>